<dbReference type="Proteomes" id="UP000006753">
    <property type="component" value="Unassembled WGS sequence"/>
</dbReference>
<dbReference type="EMBL" id="JH921438">
    <property type="protein sequence ID" value="EKD16607.1"/>
    <property type="molecule type" value="Genomic_DNA"/>
</dbReference>
<dbReference type="GO" id="GO:0015031">
    <property type="term" value="P:protein transport"/>
    <property type="evidence" value="ECO:0007669"/>
    <property type="project" value="UniProtKB-KW"/>
</dbReference>
<dbReference type="GO" id="GO:0070631">
    <property type="term" value="P:spindle pole body localization"/>
    <property type="evidence" value="ECO:0007669"/>
    <property type="project" value="TreeGrafter"/>
</dbReference>
<keyword evidence="8 14" id="KW-1133">Transmembrane helix</keyword>
<dbReference type="GeneID" id="18761011"/>
<reference evidence="15 16" key="1">
    <citation type="journal article" date="2012" name="BMC Genomics">
        <title>Sequencing the genome of Marssonina brunnea reveals fungus-poplar co-evolution.</title>
        <authorList>
            <person name="Zhu S."/>
            <person name="Cao Y.-Z."/>
            <person name="Jiang C."/>
            <person name="Tan B.-Y."/>
            <person name="Wang Z."/>
            <person name="Feng S."/>
            <person name="Zhang L."/>
            <person name="Su X.-H."/>
            <person name="Brejova B."/>
            <person name="Vinar T."/>
            <person name="Xu M."/>
            <person name="Wang M.-X."/>
            <person name="Zhang S.-G."/>
            <person name="Huang M.-R."/>
            <person name="Wu R."/>
            <person name="Zhou Y."/>
        </authorList>
    </citation>
    <scope>NUCLEOTIDE SEQUENCE [LARGE SCALE GENOMIC DNA]</scope>
    <source>
        <strain evidence="15 16">MB_m1</strain>
    </source>
</reference>
<dbReference type="eggNOG" id="ENOG502S1MG">
    <property type="taxonomic scope" value="Eukaryota"/>
</dbReference>
<keyword evidence="15" id="KW-0946">Virion</keyword>
<dbReference type="InParanoid" id="K1WVW6"/>
<feature type="region of interest" description="Disordered" evidence="13">
    <location>
        <begin position="387"/>
        <end position="455"/>
    </location>
</feature>
<dbReference type="GO" id="GO:0051028">
    <property type="term" value="P:mRNA transport"/>
    <property type="evidence" value="ECO:0007669"/>
    <property type="project" value="UniProtKB-KW"/>
</dbReference>
<evidence type="ECO:0000256" key="7">
    <source>
        <dbReference type="ARBA" id="ARBA00022927"/>
    </source>
</evidence>
<dbReference type="GO" id="GO:0005816">
    <property type="term" value="C:spindle pole body"/>
    <property type="evidence" value="ECO:0007669"/>
    <property type="project" value="TreeGrafter"/>
</dbReference>
<organism evidence="15 16">
    <name type="scientific">Marssonina brunnea f. sp. multigermtubi (strain MB_m1)</name>
    <name type="common">Marssonina leaf spot fungus</name>
    <dbReference type="NCBI Taxonomy" id="1072389"/>
    <lineage>
        <taxon>Eukaryota</taxon>
        <taxon>Fungi</taxon>
        <taxon>Dikarya</taxon>
        <taxon>Ascomycota</taxon>
        <taxon>Pezizomycotina</taxon>
        <taxon>Leotiomycetes</taxon>
        <taxon>Helotiales</taxon>
        <taxon>Drepanopezizaceae</taxon>
        <taxon>Drepanopeziza</taxon>
    </lineage>
</organism>
<comment type="subcellular location">
    <subcellularLocation>
        <location evidence="1">Nucleus membrane</location>
        <topology evidence="1">Multi-pass membrane protein</topology>
    </subcellularLocation>
    <subcellularLocation>
        <location evidence="2">Nucleus</location>
        <location evidence="2">Nuclear pore complex</location>
    </subcellularLocation>
</comment>
<dbReference type="GO" id="GO:0070762">
    <property type="term" value="C:nuclear pore transmembrane ring"/>
    <property type="evidence" value="ECO:0007669"/>
    <property type="project" value="TreeGrafter"/>
</dbReference>
<evidence type="ECO:0000256" key="1">
    <source>
        <dbReference type="ARBA" id="ARBA00004232"/>
    </source>
</evidence>
<evidence type="ECO:0000256" key="9">
    <source>
        <dbReference type="ARBA" id="ARBA00023010"/>
    </source>
</evidence>
<keyword evidence="15" id="KW-0261">Viral envelope protein</keyword>
<evidence type="ECO:0000256" key="6">
    <source>
        <dbReference type="ARBA" id="ARBA00022816"/>
    </source>
</evidence>
<name>K1WVW6_MARBU</name>
<dbReference type="Pfam" id="PF09531">
    <property type="entry name" value="Ndc1_Nup"/>
    <property type="match status" value="1"/>
</dbReference>
<evidence type="ECO:0000256" key="5">
    <source>
        <dbReference type="ARBA" id="ARBA00022692"/>
    </source>
</evidence>
<keyword evidence="10" id="KW-0906">Nuclear pore complex</keyword>
<dbReference type="KEGG" id="mbe:MBM_05076"/>
<keyword evidence="5 14" id="KW-0812">Transmembrane</keyword>
<proteinExistence type="inferred from homology"/>
<dbReference type="OMA" id="WQTANLF"/>
<dbReference type="GO" id="GO:0106166">
    <property type="term" value="F:spindle pole body-nuclear membrane anchor activity"/>
    <property type="evidence" value="ECO:0007669"/>
    <property type="project" value="TreeGrafter"/>
</dbReference>
<evidence type="ECO:0000256" key="4">
    <source>
        <dbReference type="ARBA" id="ARBA00022448"/>
    </source>
</evidence>
<dbReference type="STRING" id="1072389.K1WVW6"/>
<feature type="compositionally biased region" description="Pro residues" evidence="13">
    <location>
        <begin position="392"/>
        <end position="406"/>
    </location>
</feature>
<feature type="transmembrane region" description="Helical" evidence="14">
    <location>
        <begin position="103"/>
        <end position="123"/>
    </location>
</feature>
<dbReference type="GO" id="GO:0031965">
    <property type="term" value="C:nuclear membrane"/>
    <property type="evidence" value="ECO:0007669"/>
    <property type="project" value="UniProtKB-SubCell"/>
</dbReference>
<dbReference type="PANTHER" id="PTHR13269:SF6">
    <property type="entry name" value="NUCLEOPORIN NDC1"/>
    <property type="match status" value="1"/>
</dbReference>
<evidence type="ECO:0000256" key="11">
    <source>
        <dbReference type="ARBA" id="ARBA00023136"/>
    </source>
</evidence>
<accession>K1WVW6</accession>
<evidence type="ECO:0000256" key="2">
    <source>
        <dbReference type="ARBA" id="ARBA00004567"/>
    </source>
</evidence>
<evidence type="ECO:0000256" key="3">
    <source>
        <dbReference type="ARBA" id="ARBA00005760"/>
    </source>
</evidence>
<dbReference type="PANTHER" id="PTHR13269">
    <property type="entry name" value="NUCLEOPORIN NDC1"/>
    <property type="match status" value="1"/>
</dbReference>
<evidence type="ECO:0000256" key="10">
    <source>
        <dbReference type="ARBA" id="ARBA00023132"/>
    </source>
</evidence>
<dbReference type="RefSeq" id="XP_007292965.1">
    <property type="nucleotide sequence ID" value="XM_007292903.1"/>
</dbReference>
<comment type="similarity">
    <text evidence="3">Belongs to the NDC1 family.</text>
</comment>
<evidence type="ECO:0000313" key="16">
    <source>
        <dbReference type="Proteomes" id="UP000006753"/>
    </source>
</evidence>
<dbReference type="AlphaFoldDB" id="K1WVW6"/>
<keyword evidence="16" id="KW-1185">Reference proteome</keyword>
<evidence type="ECO:0000256" key="13">
    <source>
        <dbReference type="SAM" id="MobiDB-lite"/>
    </source>
</evidence>
<gene>
    <name evidence="15" type="ORF">MBM_05076</name>
</gene>
<feature type="transmembrane region" description="Helical" evidence="14">
    <location>
        <begin position="150"/>
        <end position="170"/>
    </location>
</feature>
<dbReference type="OrthoDB" id="67850at2759"/>
<keyword evidence="12" id="KW-0539">Nucleus</keyword>
<dbReference type="GO" id="GO:0006999">
    <property type="term" value="P:nuclear pore organization"/>
    <property type="evidence" value="ECO:0007669"/>
    <property type="project" value="TreeGrafter"/>
</dbReference>
<keyword evidence="6" id="KW-0509">mRNA transport</keyword>
<feature type="transmembrane region" description="Helical" evidence="14">
    <location>
        <begin position="61"/>
        <end position="82"/>
    </location>
</feature>
<evidence type="ECO:0000313" key="15">
    <source>
        <dbReference type="EMBL" id="EKD16607.1"/>
    </source>
</evidence>
<evidence type="ECO:0000256" key="14">
    <source>
        <dbReference type="SAM" id="Phobius"/>
    </source>
</evidence>
<sequence>MPPAIRIRPYKDFLTPALHKRFALATTMLFALCYIEAVLIGEKNSYFWTWFPFGRAGIRSGLLFVPSFSIFILRVGQLHVGIRTSYSAFNTFVRYITRARSQVLQTVGWYVFSAWLFSEIYIWSASMDKDLSRAKTIQRTDRQALNEKPIYLTFSLMFLGFVQAGFHLWYDYDRIDMPATKTNHVEMNGEQQKIIVPEAARLRAKLPSITATAVKRSFALTLLSPIVYSLDLGFLPSFRRIGWQFGRTIVRTYYNLPRSSSLPTTRPFHLSLLKNTFTSGFLLVMLWEVGNAAFSIYVAQEPLKHDRPITYESRDPNGSLLTGLKGKKLQTRAFAFWELVYIAHRFEGRRKAIYEDIDRAGGSTWSQILDACLGVINGIEIRIANYERPSSDAPPDPCITPEPLTPGLPRLSQPPRDGLKEPGDLFTRSRGSSAAGKIKDYARSQGQSPPGSASAKAKKALAIAEKVLIPKEEGPGRASFSGMFKELALRILKTQVGVPFRQEYRRKISAVVLGEPFGDIGIIVDAIDAVTRFSVCSLKEDKFGNVQRDVSLIIRTLTSTVTRLEAFKANLGFHWTDIEKKRESPEVDIVLAALKTGLNELVIAFGDYSSDLGLSQNELRMAIQAATPAPEKPEMVTI</sequence>
<evidence type="ECO:0000256" key="12">
    <source>
        <dbReference type="ARBA" id="ARBA00023242"/>
    </source>
</evidence>
<evidence type="ECO:0000256" key="8">
    <source>
        <dbReference type="ARBA" id="ARBA00022989"/>
    </source>
</evidence>
<dbReference type="HOGENOM" id="CLU_029386_1_0_1"/>
<keyword evidence="11 14" id="KW-0472">Membrane</keyword>
<dbReference type="InterPro" id="IPR019049">
    <property type="entry name" value="Nucleoporin_prot_Ndc1/Nup"/>
</dbReference>
<keyword evidence="4" id="KW-0813">Transport</keyword>
<keyword evidence="9" id="KW-0811">Translocation</keyword>
<feature type="transmembrane region" description="Helical" evidence="14">
    <location>
        <begin position="276"/>
        <end position="299"/>
    </location>
</feature>
<keyword evidence="7" id="KW-0653">Protein transport</keyword>
<protein>
    <submittedName>
        <fullName evidence="15">Nuclear envelope protein</fullName>
    </submittedName>
</protein>
<feature type="transmembrane region" description="Helical" evidence="14">
    <location>
        <begin position="21"/>
        <end position="41"/>
    </location>
</feature>